<dbReference type="PANTHER" id="PTHR33546:SF1">
    <property type="entry name" value="LARGE, MULTIFUNCTIONAL SECRETED PROTEIN"/>
    <property type="match status" value="1"/>
</dbReference>
<evidence type="ECO:0000313" key="3">
    <source>
        <dbReference type="Proteomes" id="UP000010866"/>
    </source>
</evidence>
<dbReference type="PANTHER" id="PTHR33546">
    <property type="entry name" value="LARGE, MULTIFUNCTIONAL SECRETED PROTEIN-RELATED"/>
    <property type="match status" value="1"/>
</dbReference>
<dbReference type="InterPro" id="IPR011041">
    <property type="entry name" value="Quinoprot_gluc/sorb_DH_b-prop"/>
</dbReference>
<name>L0KVQ5_METHD</name>
<dbReference type="InterPro" id="IPR054539">
    <property type="entry name" value="Beta-prop_PDH"/>
</dbReference>
<gene>
    <name evidence="2" type="ordered locus">Metho_1299</name>
</gene>
<accession>L0KVQ5</accession>
<dbReference type="Proteomes" id="UP000010866">
    <property type="component" value="Chromosome"/>
</dbReference>
<evidence type="ECO:0000313" key="2">
    <source>
        <dbReference type="EMBL" id="AGB49522.1"/>
    </source>
</evidence>
<sequence length="385" mass="42704" precursor="true">MKWSYLGIIGLIALIILWAGYSQLGVRPSVIDDDPADIELPPGFRIEVFADGLGDSLISYPGPAPGPRMMLLKDGMLMVSIPNKGLIAVLPDLNKDHKADSAEVFIDGLNRPHGLDYSDGWFYIAEEDRLIRVKDADNNFIAEKETIEVLIDNIPTGGHATRTVKVHNGSLYMSMGSSCNACYETDIRRAAITRCDLNGNNCTVFSSGMRNAVGMAFHPVTGKLYATENSRDWLGDDLPPDEINLVEQGKDYGWPVCYGKSIHDTDFDKNTYIRNPCEDSTPSLIDLQAHSAPLGLNFYYGNSFPAEYFGNMFVCFHGSWNRQEPTGYKVVRINMNDLTVHDFATGWLKGDNVIGRPVDVIVSDDGSLFVSDDNEGRIYRIYYAG</sequence>
<dbReference type="Pfam" id="PF22807">
    <property type="entry name" value="TrAA12"/>
    <property type="match status" value="1"/>
</dbReference>
<dbReference type="HOGENOM" id="CLU_024435_3_1_2"/>
<keyword evidence="3" id="KW-1185">Reference proteome</keyword>
<evidence type="ECO:0000259" key="1">
    <source>
        <dbReference type="Pfam" id="PF22807"/>
    </source>
</evidence>
<dbReference type="RefSeq" id="WP_015324688.1">
    <property type="nucleotide sequence ID" value="NC_019977.1"/>
</dbReference>
<dbReference type="InterPro" id="IPR011042">
    <property type="entry name" value="6-blade_b-propeller_TolB-like"/>
</dbReference>
<dbReference type="EMBL" id="CP003362">
    <property type="protein sequence ID" value="AGB49522.1"/>
    <property type="molecule type" value="Genomic_DNA"/>
</dbReference>
<dbReference type="Gene3D" id="2.120.10.30">
    <property type="entry name" value="TolB, C-terminal domain"/>
    <property type="match status" value="1"/>
</dbReference>
<dbReference type="STRING" id="867904.Metho_1299"/>
<dbReference type="KEGG" id="mhz:Metho_1299"/>
<dbReference type="SUPFAM" id="SSF50952">
    <property type="entry name" value="Soluble quinoprotein glucose dehydrogenase"/>
    <property type="match status" value="1"/>
</dbReference>
<dbReference type="AlphaFoldDB" id="L0KVQ5"/>
<reference evidence="3" key="1">
    <citation type="submission" date="2012-02" db="EMBL/GenBank/DDBJ databases">
        <title>Complete sequence of chromosome of Methanomethylovorans hollandica DSM 15978.</title>
        <authorList>
            <person name="Lucas S."/>
            <person name="Copeland A."/>
            <person name="Lapidus A."/>
            <person name="Glavina del Rio T."/>
            <person name="Dalin E."/>
            <person name="Tice H."/>
            <person name="Bruce D."/>
            <person name="Goodwin L."/>
            <person name="Pitluck S."/>
            <person name="Peters L."/>
            <person name="Mikhailova N."/>
            <person name="Held B."/>
            <person name="Kyrpides N."/>
            <person name="Mavromatis K."/>
            <person name="Ivanova N."/>
            <person name="Brettin T."/>
            <person name="Detter J.C."/>
            <person name="Han C."/>
            <person name="Larimer F."/>
            <person name="Land M."/>
            <person name="Hauser L."/>
            <person name="Markowitz V."/>
            <person name="Cheng J.-F."/>
            <person name="Hugenholtz P."/>
            <person name="Woyke T."/>
            <person name="Wu D."/>
            <person name="Spring S."/>
            <person name="Schroeder M."/>
            <person name="Brambilla E."/>
            <person name="Klenk H.-P."/>
            <person name="Eisen J.A."/>
        </authorList>
    </citation>
    <scope>NUCLEOTIDE SEQUENCE [LARGE SCALE GENOMIC DNA]</scope>
    <source>
        <strain evidence="3">DSM 15978 / NBRC 107637 / DMS1</strain>
    </source>
</reference>
<dbReference type="GeneID" id="14407108"/>
<proteinExistence type="predicted"/>
<protein>
    <submittedName>
        <fullName evidence="2">Glucose/sorbosone dehydrogenase</fullName>
    </submittedName>
</protein>
<dbReference type="OrthoDB" id="6744at2157"/>
<organism evidence="2 3">
    <name type="scientific">Methanomethylovorans hollandica (strain DSM 15978 / NBRC 107637 / DMS1)</name>
    <dbReference type="NCBI Taxonomy" id="867904"/>
    <lineage>
        <taxon>Archaea</taxon>
        <taxon>Methanobacteriati</taxon>
        <taxon>Methanobacteriota</taxon>
        <taxon>Stenosarchaea group</taxon>
        <taxon>Methanomicrobia</taxon>
        <taxon>Methanosarcinales</taxon>
        <taxon>Methanosarcinaceae</taxon>
        <taxon>Methanomethylovorans</taxon>
    </lineage>
</organism>
<feature type="domain" description="Pyrroloquinoline quinone-dependent pyranose dehydrogenase beta-propeller" evidence="1">
    <location>
        <begin position="67"/>
        <end position="382"/>
    </location>
</feature>